<dbReference type="Proteomes" id="UP000230935">
    <property type="component" value="Unassembled WGS sequence"/>
</dbReference>
<dbReference type="EMBL" id="PEZZ01000015">
    <property type="protein sequence ID" value="PIS05245.1"/>
    <property type="molecule type" value="Genomic_DNA"/>
</dbReference>
<evidence type="ECO:0000313" key="2">
    <source>
        <dbReference type="Proteomes" id="UP000230935"/>
    </source>
</evidence>
<dbReference type="Gene3D" id="3.40.50.450">
    <property type="match status" value="1"/>
</dbReference>
<gene>
    <name evidence="1" type="ORF">COT81_02165</name>
</gene>
<reference evidence="2" key="1">
    <citation type="submission" date="2017-09" db="EMBL/GenBank/DDBJ databases">
        <title>Depth-based differentiation of microbial function through sediment-hosted aquifers and enrichment of novel symbionts in the deep terrestrial subsurface.</title>
        <authorList>
            <person name="Probst A.J."/>
            <person name="Ladd B."/>
            <person name="Jarett J.K."/>
            <person name="Geller-Mcgrath D.E."/>
            <person name="Sieber C.M.K."/>
            <person name="Emerson J.B."/>
            <person name="Anantharaman K."/>
            <person name="Thomas B.C."/>
            <person name="Malmstrom R."/>
            <person name="Stieglmeier M."/>
            <person name="Klingl A."/>
            <person name="Woyke T."/>
            <person name="Ryan C.M."/>
            <person name="Banfield J.F."/>
        </authorList>
    </citation>
    <scope>NUCLEOTIDE SEQUENCE [LARGE SCALE GENOMIC DNA]</scope>
</reference>
<dbReference type="SUPFAM" id="SSF102405">
    <property type="entry name" value="MCP/YpsA-like"/>
    <property type="match status" value="1"/>
</dbReference>
<evidence type="ECO:0000313" key="1">
    <source>
        <dbReference type="EMBL" id="PIS05245.1"/>
    </source>
</evidence>
<accession>A0A2H0W1J4</accession>
<comment type="caution">
    <text evidence="1">The sequence shown here is derived from an EMBL/GenBank/DDBJ whole genome shotgun (WGS) entry which is preliminary data.</text>
</comment>
<protein>
    <submittedName>
        <fullName evidence="1">Uncharacterized protein</fullName>
    </submittedName>
</protein>
<dbReference type="Pfam" id="PF18306">
    <property type="entry name" value="LDcluster4"/>
    <property type="match status" value="1"/>
</dbReference>
<dbReference type="AlphaFoldDB" id="A0A2H0W1J4"/>
<dbReference type="InterPro" id="IPR041164">
    <property type="entry name" value="LDcluster4"/>
</dbReference>
<proteinExistence type="predicted"/>
<sequence>MKRKAQVLVIGSAFDALKPDPIQLKLAEEIGWLVARRGGYLMYGAEPDVDSYPTVAARAAKKAGGITVAFPPGSSMKLYDNNAASIICPLSVDRGGPREALLSRMAHAVILIRGGSGGATEALAAYQGLVPLICMAGSGGWADRLLEQPIDERATGRVVLAAKTAGEAVRLAGLPPTDRSPMGH</sequence>
<organism evidence="1 2">
    <name type="scientific">Candidatus Buchananbacteria bacterium CG10_big_fil_rev_8_21_14_0_10_42_9</name>
    <dbReference type="NCBI Taxonomy" id="1974526"/>
    <lineage>
        <taxon>Bacteria</taxon>
        <taxon>Candidatus Buchananiibacteriota</taxon>
    </lineage>
</organism>
<name>A0A2H0W1J4_9BACT</name>